<reference evidence="9" key="2">
    <citation type="submission" date="2015-01" db="EMBL/GenBank/DDBJ databases">
        <title>Evolutionary Origins and Diversification of the Mycorrhizal Mutualists.</title>
        <authorList>
            <consortium name="DOE Joint Genome Institute"/>
            <consortium name="Mycorrhizal Genomics Consortium"/>
            <person name="Kohler A."/>
            <person name="Kuo A."/>
            <person name="Nagy L.G."/>
            <person name="Floudas D."/>
            <person name="Copeland A."/>
            <person name="Barry K.W."/>
            <person name="Cichocki N."/>
            <person name="Veneault-Fourrey C."/>
            <person name="LaButti K."/>
            <person name="Lindquist E.A."/>
            <person name="Lipzen A."/>
            <person name="Lundell T."/>
            <person name="Morin E."/>
            <person name="Murat C."/>
            <person name="Riley R."/>
            <person name="Ohm R."/>
            <person name="Sun H."/>
            <person name="Tunlid A."/>
            <person name="Henrissat B."/>
            <person name="Grigoriev I.V."/>
            <person name="Hibbett D.S."/>
            <person name="Martin F."/>
        </authorList>
    </citation>
    <scope>NUCLEOTIDE SEQUENCE [LARGE SCALE GENOMIC DNA]</scope>
    <source>
        <strain evidence="9">Zn</strain>
    </source>
</reference>
<feature type="transmembrane region" description="Helical" evidence="6">
    <location>
        <begin position="133"/>
        <end position="153"/>
    </location>
</feature>
<evidence type="ECO:0000259" key="7">
    <source>
        <dbReference type="Pfam" id="PF20684"/>
    </source>
</evidence>
<gene>
    <name evidence="8" type="ORF">OIDMADRAFT_116962</name>
</gene>
<feature type="transmembrane region" description="Helical" evidence="6">
    <location>
        <begin position="99"/>
        <end position="121"/>
    </location>
</feature>
<evidence type="ECO:0000256" key="6">
    <source>
        <dbReference type="SAM" id="Phobius"/>
    </source>
</evidence>
<accession>A0A0C3HJR3</accession>
<dbReference type="PANTHER" id="PTHR33048:SF47">
    <property type="entry name" value="INTEGRAL MEMBRANE PROTEIN-RELATED"/>
    <property type="match status" value="1"/>
</dbReference>
<reference evidence="8 9" key="1">
    <citation type="submission" date="2014-04" db="EMBL/GenBank/DDBJ databases">
        <authorList>
            <consortium name="DOE Joint Genome Institute"/>
            <person name="Kuo A."/>
            <person name="Martino E."/>
            <person name="Perotto S."/>
            <person name="Kohler A."/>
            <person name="Nagy L.G."/>
            <person name="Floudas D."/>
            <person name="Copeland A."/>
            <person name="Barry K.W."/>
            <person name="Cichocki N."/>
            <person name="Veneault-Fourrey C."/>
            <person name="LaButti K."/>
            <person name="Lindquist E.A."/>
            <person name="Lipzen A."/>
            <person name="Lundell T."/>
            <person name="Morin E."/>
            <person name="Murat C."/>
            <person name="Sun H."/>
            <person name="Tunlid A."/>
            <person name="Henrissat B."/>
            <person name="Grigoriev I.V."/>
            <person name="Hibbett D.S."/>
            <person name="Martin F."/>
            <person name="Nordberg H.P."/>
            <person name="Cantor M.N."/>
            <person name="Hua S.X."/>
        </authorList>
    </citation>
    <scope>NUCLEOTIDE SEQUENCE [LARGE SCALE GENOMIC DNA]</scope>
    <source>
        <strain evidence="8 9">Zn</strain>
    </source>
</reference>
<sequence>GFGKHVWDIPPANLRNLRLLYYVCQILYSYVQPITKISILLLYFRIFPNRRFRIVVIVSLAWMICHLIAFILAVVLQCLPIKSLWNLRMNGKCTEFEASIYAGAGLSIFEDLVIITLPIFVLKDISLTTKKKIALCLLFALGSFACVTSMVRLRFIVSFARSMDITWDDVDLIIWSMIEVYTAIICASLVSFRPLIMKLIPTLFPTSRAKDGHQQQCNW</sequence>
<evidence type="ECO:0000313" key="8">
    <source>
        <dbReference type="EMBL" id="KIN03320.1"/>
    </source>
</evidence>
<keyword evidence="2 6" id="KW-0812">Transmembrane</keyword>
<organism evidence="8 9">
    <name type="scientific">Oidiodendron maius (strain Zn)</name>
    <dbReference type="NCBI Taxonomy" id="913774"/>
    <lineage>
        <taxon>Eukaryota</taxon>
        <taxon>Fungi</taxon>
        <taxon>Dikarya</taxon>
        <taxon>Ascomycota</taxon>
        <taxon>Pezizomycotina</taxon>
        <taxon>Leotiomycetes</taxon>
        <taxon>Leotiomycetes incertae sedis</taxon>
        <taxon>Myxotrichaceae</taxon>
        <taxon>Oidiodendron</taxon>
    </lineage>
</organism>
<evidence type="ECO:0000256" key="2">
    <source>
        <dbReference type="ARBA" id="ARBA00022692"/>
    </source>
</evidence>
<dbReference type="InterPro" id="IPR052337">
    <property type="entry name" value="SAT4-like"/>
</dbReference>
<feature type="non-terminal residue" evidence="8">
    <location>
        <position position="1"/>
    </location>
</feature>
<feature type="transmembrane region" description="Helical" evidence="6">
    <location>
        <begin position="20"/>
        <end position="43"/>
    </location>
</feature>
<evidence type="ECO:0000313" key="9">
    <source>
        <dbReference type="Proteomes" id="UP000054321"/>
    </source>
</evidence>
<dbReference type="OrthoDB" id="5329176at2759"/>
<dbReference type="EMBL" id="KN832873">
    <property type="protein sequence ID" value="KIN03320.1"/>
    <property type="molecule type" value="Genomic_DNA"/>
</dbReference>
<feature type="domain" description="Rhodopsin" evidence="7">
    <location>
        <begin position="1"/>
        <end position="197"/>
    </location>
</feature>
<dbReference type="InterPro" id="IPR049326">
    <property type="entry name" value="Rhodopsin_dom_fungi"/>
</dbReference>
<dbReference type="Proteomes" id="UP000054321">
    <property type="component" value="Unassembled WGS sequence"/>
</dbReference>
<keyword evidence="9" id="KW-1185">Reference proteome</keyword>
<dbReference type="GO" id="GO:0016020">
    <property type="term" value="C:membrane"/>
    <property type="evidence" value="ECO:0007669"/>
    <property type="project" value="UniProtKB-SubCell"/>
</dbReference>
<comment type="similarity">
    <text evidence="5">Belongs to the SAT4 family.</text>
</comment>
<feature type="transmembrane region" description="Helical" evidence="6">
    <location>
        <begin position="55"/>
        <end position="79"/>
    </location>
</feature>
<evidence type="ECO:0000256" key="3">
    <source>
        <dbReference type="ARBA" id="ARBA00022989"/>
    </source>
</evidence>
<dbReference type="HOGENOM" id="CLU_028200_25_2_1"/>
<evidence type="ECO:0000256" key="5">
    <source>
        <dbReference type="ARBA" id="ARBA00038359"/>
    </source>
</evidence>
<dbReference type="InParanoid" id="A0A0C3HJR3"/>
<evidence type="ECO:0000256" key="4">
    <source>
        <dbReference type="ARBA" id="ARBA00023136"/>
    </source>
</evidence>
<proteinExistence type="inferred from homology"/>
<dbReference type="Pfam" id="PF20684">
    <property type="entry name" value="Fung_rhodopsin"/>
    <property type="match status" value="1"/>
</dbReference>
<dbReference type="PANTHER" id="PTHR33048">
    <property type="entry name" value="PTH11-LIKE INTEGRAL MEMBRANE PROTEIN (AFU_ORTHOLOGUE AFUA_5G11245)"/>
    <property type="match status" value="1"/>
</dbReference>
<keyword evidence="4 6" id="KW-0472">Membrane</keyword>
<comment type="subcellular location">
    <subcellularLocation>
        <location evidence="1">Membrane</location>
        <topology evidence="1">Multi-pass membrane protein</topology>
    </subcellularLocation>
</comment>
<feature type="transmembrane region" description="Helical" evidence="6">
    <location>
        <begin position="173"/>
        <end position="192"/>
    </location>
</feature>
<dbReference type="STRING" id="913774.A0A0C3HJR3"/>
<name>A0A0C3HJR3_OIDMZ</name>
<evidence type="ECO:0000256" key="1">
    <source>
        <dbReference type="ARBA" id="ARBA00004141"/>
    </source>
</evidence>
<keyword evidence="3 6" id="KW-1133">Transmembrane helix</keyword>
<protein>
    <recommendedName>
        <fullName evidence="7">Rhodopsin domain-containing protein</fullName>
    </recommendedName>
</protein>
<dbReference type="AlphaFoldDB" id="A0A0C3HJR3"/>